<protein>
    <submittedName>
        <fullName evidence="2">Outer dense fiber protein 3-like</fullName>
    </submittedName>
</protein>
<evidence type="ECO:0000313" key="2">
    <source>
        <dbReference type="RefSeq" id="XP_036354853.1"/>
    </source>
</evidence>
<gene>
    <name evidence="2" type="primary">LOC118761221</name>
</gene>
<dbReference type="Proteomes" id="UP000515154">
    <property type="component" value="Unplaced"/>
</dbReference>
<sequence length="97" mass="10856">MGTHEAQFFGPFSDLRIPIFTYTPGPGSYQTTESNVYKHRAPLYSLTSRIQRQLASTDNPSPATYYPNKVLGCAPQISFGIRHSPYIAPLVVETNYN</sequence>
<keyword evidence="1" id="KW-1185">Reference proteome</keyword>
<dbReference type="RefSeq" id="XP_036354853.1">
    <property type="nucleotide sequence ID" value="XM_036498960.1"/>
</dbReference>
<evidence type="ECO:0000313" key="1">
    <source>
        <dbReference type="Proteomes" id="UP000515154"/>
    </source>
</evidence>
<dbReference type="AlphaFoldDB" id="A0A7E6EHQ8"/>
<name>A0A7E6EHQ8_9MOLL</name>
<accession>A0A7E6EHQ8</accession>
<organism evidence="1 2">
    <name type="scientific">Octopus sinensis</name>
    <name type="common">East Asian common octopus</name>
    <dbReference type="NCBI Taxonomy" id="2607531"/>
    <lineage>
        <taxon>Eukaryota</taxon>
        <taxon>Metazoa</taxon>
        <taxon>Spiralia</taxon>
        <taxon>Lophotrochozoa</taxon>
        <taxon>Mollusca</taxon>
        <taxon>Cephalopoda</taxon>
        <taxon>Coleoidea</taxon>
        <taxon>Octopodiformes</taxon>
        <taxon>Octopoda</taxon>
        <taxon>Incirrata</taxon>
        <taxon>Octopodidae</taxon>
        <taxon>Octopus</taxon>
    </lineage>
</organism>
<dbReference type="InterPro" id="IPR010736">
    <property type="entry name" value="SHIPPO-rpt"/>
</dbReference>
<reference evidence="2" key="1">
    <citation type="submission" date="2025-08" db="UniProtKB">
        <authorList>
            <consortium name="RefSeq"/>
        </authorList>
    </citation>
    <scope>IDENTIFICATION</scope>
</reference>
<dbReference type="Pfam" id="PF07004">
    <property type="entry name" value="SHIPPO-rpt"/>
    <property type="match status" value="2"/>
</dbReference>
<dbReference type="KEGG" id="osn:118761221"/>
<proteinExistence type="predicted"/>